<evidence type="ECO:0000313" key="3">
    <source>
        <dbReference type="Proteomes" id="UP000008810"/>
    </source>
</evidence>
<dbReference type="AlphaFoldDB" id="I1H304"/>
<dbReference type="OrthoDB" id="10255543at2759"/>
<dbReference type="EMBL" id="CM000880">
    <property type="protein sequence ID" value="KQK20538.1"/>
    <property type="molecule type" value="Genomic_DNA"/>
</dbReference>
<keyword evidence="3" id="KW-1185">Reference proteome</keyword>
<dbReference type="Gramene" id="KQK20538">
    <property type="protein sequence ID" value="KQK20538"/>
    <property type="gene ID" value="BRADI_1g55185v3"/>
</dbReference>
<reference evidence="2" key="3">
    <citation type="submission" date="2018-08" db="UniProtKB">
        <authorList>
            <consortium name="EnsemblPlants"/>
        </authorList>
    </citation>
    <scope>IDENTIFICATION</scope>
    <source>
        <strain evidence="2">cv. Bd21</strain>
    </source>
</reference>
<reference evidence="1" key="2">
    <citation type="submission" date="2017-06" db="EMBL/GenBank/DDBJ databases">
        <title>WGS assembly of Brachypodium distachyon.</title>
        <authorList>
            <consortium name="The International Brachypodium Initiative"/>
            <person name="Lucas S."/>
            <person name="Harmon-Smith M."/>
            <person name="Lail K."/>
            <person name="Tice H."/>
            <person name="Grimwood J."/>
            <person name="Bruce D."/>
            <person name="Barry K."/>
            <person name="Shu S."/>
            <person name="Lindquist E."/>
            <person name="Wang M."/>
            <person name="Pitluck S."/>
            <person name="Vogel J.P."/>
            <person name="Garvin D.F."/>
            <person name="Mockler T.C."/>
            <person name="Schmutz J."/>
            <person name="Rokhsar D."/>
            <person name="Bevan M.W."/>
        </authorList>
    </citation>
    <scope>NUCLEOTIDE SEQUENCE</scope>
    <source>
        <strain evidence="1">Bd21</strain>
    </source>
</reference>
<accession>I1H304</accession>
<organism evidence="1">
    <name type="scientific">Brachypodium distachyon</name>
    <name type="common">Purple false brome</name>
    <name type="synonym">Trachynia distachya</name>
    <dbReference type="NCBI Taxonomy" id="15368"/>
    <lineage>
        <taxon>Eukaryota</taxon>
        <taxon>Viridiplantae</taxon>
        <taxon>Streptophyta</taxon>
        <taxon>Embryophyta</taxon>
        <taxon>Tracheophyta</taxon>
        <taxon>Spermatophyta</taxon>
        <taxon>Magnoliopsida</taxon>
        <taxon>Liliopsida</taxon>
        <taxon>Poales</taxon>
        <taxon>Poaceae</taxon>
        <taxon>BOP clade</taxon>
        <taxon>Pooideae</taxon>
        <taxon>Stipodae</taxon>
        <taxon>Brachypodieae</taxon>
        <taxon>Brachypodium</taxon>
    </lineage>
</organism>
<dbReference type="EnsemblPlants" id="KQK20538">
    <property type="protein sequence ID" value="KQK20538"/>
    <property type="gene ID" value="BRADI_1g55185v3"/>
</dbReference>
<sequence length="175" mass="18957">MPHRTGLLLPHRIAAAGILLPRPYTVLAPPQQPRPSHAAATCCRQHHRNPVPPCAPPPPRPPQCPFVHSLSIAETLAHLSVPNIKQSASIPVIDTIRMVASGIVLDGMAVAARDMRVMVSASFSGVDLIMDQSYSCSSWIDTISDGGNALIQSFRYNQQPSYITLVVYFLIEVSS</sequence>
<gene>
    <name evidence="1" type="ORF">BRADI_1g55185v3</name>
</gene>
<proteinExistence type="predicted"/>
<reference evidence="1 2" key="1">
    <citation type="journal article" date="2010" name="Nature">
        <title>Genome sequencing and analysis of the model grass Brachypodium distachyon.</title>
        <authorList>
            <consortium name="International Brachypodium Initiative"/>
        </authorList>
    </citation>
    <scope>NUCLEOTIDE SEQUENCE [LARGE SCALE GENOMIC DNA]</scope>
    <source>
        <strain evidence="1 2">Bd21</strain>
    </source>
</reference>
<evidence type="ECO:0000313" key="1">
    <source>
        <dbReference type="EMBL" id="KQK20538.1"/>
    </source>
</evidence>
<dbReference type="HOGENOM" id="CLU_1534643_0_0_1"/>
<dbReference type="STRING" id="15368.I1H304"/>
<dbReference type="Proteomes" id="UP000008810">
    <property type="component" value="Chromosome 1"/>
</dbReference>
<dbReference type="InParanoid" id="I1H304"/>
<protein>
    <submittedName>
        <fullName evidence="1 2">Uncharacterized protein</fullName>
    </submittedName>
</protein>
<evidence type="ECO:0000313" key="2">
    <source>
        <dbReference type="EnsemblPlants" id="KQK20538"/>
    </source>
</evidence>
<name>I1H304_BRADI</name>